<dbReference type="NCBIfam" id="TIGR00675">
    <property type="entry name" value="dcm"/>
    <property type="match status" value="1"/>
</dbReference>
<evidence type="ECO:0000313" key="6">
    <source>
        <dbReference type="EMBL" id="MCM2464762.1"/>
    </source>
</evidence>
<keyword evidence="3" id="KW-0808">Transferase</keyword>
<comment type="caution">
    <text evidence="6">The sequence shown here is derived from an EMBL/GenBank/DDBJ whole genome shotgun (WGS) entry which is preliminary data.</text>
</comment>
<dbReference type="Gene3D" id="3.40.50.150">
    <property type="entry name" value="Vaccinia Virus protein VP39"/>
    <property type="match status" value="1"/>
</dbReference>
<comment type="similarity">
    <text evidence="5">Belongs to the class I-like SAM-binding methyltransferase superfamily. C5-methyltransferase family.</text>
</comment>
<reference evidence="6 7" key="1">
    <citation type="submission" date="2018-05" db="EMBL/GenBank/DDBJ databases">
        <title>Isolation and characterization of genus Methanoculleus species and their viruses from deep sea marine sediment offshore southwestern Taiwan.</title>
        <authorList>
            <person name="Wei W.-H."/>
            <person name="Chen W.-C."/>
            <person name="Lai M.-C."/>
            <person name="Chen S.-C."/>
        </authorList>
    </citation>
    <scope>NUCLEOTIDE SEQUENCE [LARGE SCALE GENOMIC DNA]</scope>
    <source>
        <strain evidence="6 7">CWC-02</strain>
    </source>
</reference>
<evidence type="ECO:0000256" key="1">
    <source>
        <dbReference type="ARBA" id="ARBA00011975"/>
    </source>
</evidence>
<evidence type="ECO:0000256" key="5">
    <source>
        <dbReference type="RuleBase" id="RU000416"/>
    </source>
</evidence>
<dbReference type="InterPro" id="IPR029063">
    <property type="entry name" value="SAM-dependent_MTases_sf"/>
</dbReference>
<accession>A0ABD4TBQ1</accession>
<dbReference type="AlphaFoldDB" id="A0ABD4TBQ1"/>
<dbReference type="Proteomes" id="UP001523230">
    <property type="component" value="Unassembled WGS sequence"/>
</dbReference>
<sequence length="387" mass="43019">MHVVEESVVDAVNHNKRNRPQIVDLFSGAGGLSIGAARAGFIVRGAVENDPIAFGTHKCNFPNTIHISTSVSDLTGEKLLDLLKLKSGSLTGVIGGPPCQGFSSMGRKDKNDPRNRLFPEFFRIVAETHPKFFLAENVPGILCKENSDIINEGLSFVEDKYVFLPPLVVKANEYGVATTRTRIFFFGYHRDKMEPLTANDFLPSSDIEKIFVKDALRGLPIKINPEWQKEEQSWQIVRTSGNGYYASRLQGHVPPGVGDPVALSRLRDESLVSGFLGTRHSDEVVQRYAKVEFGRRDPISRATRLDPEGFCPTLRAGTGRDHGSHQALRPIHPTENRAITPREAARLQGFPDWFRFAPTKWHSFRQIGSSVSPIVAERLLAVVRNAI</sequence>
<dbReference type="Gene3D" id="3.90.120.10">
    <property type="entry name" value="DNA Methylase, subunit A, domain 2"/>
    <property type="match status" value="1"/>
</dbReference>
<protein>
    <recommendedName>
        <fullName evidence="1">DNA (cytosine-5-)-methyltransferase</fullName>
        <ecNumber evidence="1">2.1.1.37</ecNumber>
    </recommendedName>
</protein>
<evidence type="ECO:0000256" key="2">
    <source>
        <dbReference type="ARBA" id="ARBA00022603"/>
    </source>
</evidence>
<dbReference type="InterPro" id="IPR050390">
    <property type="entry name" value="C5-Methyltransferase"/>
</dbReference>
<proteinExistence type="inferred from homology"/>
<name>A0ABD4TBQ1_9EURY</name>
<dbReference type="PRINTS" id="PR00105">
    <property type="entry name" value="C5METTRFRASE"/>
</dbReference>
<keyword evidence="7" id="KW-1185">Reference proteome</keyword>
<dbReference type="InterPro" id="IPR001525">
    <property type="entry name" value="C5_MeTfrase"/>
</dbReference>
<evidence type="ECO:0000256" key="4">
    <source>
        <dbReference type="ARBA" id="ARBA00022691"/>
    </source>
</evidence>
<dbReference type="PROSITE" id="PS51679">
    <property type="entry name" value="SAM_MT_C5"/>
    <property type="match status" value="1"/>
</dbReference>
<keyword evidence="4" id="KW-0949">S-adenosyl-L-methionine</keyword>
<dbReference type="PANTHER" id="PTHR10629:SF52">
    <property type="entry name" value="DNA (CYTOSINE-5)-METHYLTRANSFERASE 1"/>
    <property type="match status" value="1"/>
</dbReference>
<dbReference type="EC" id="2.1.1.37" evidence="1"/>
<dbReference type="EMBL" id="QFDM01000001">
    <property type="protein sequence ID" value="MCM2464762.1"/>
    <property type="molecule type" value="Genomic_DNA"/>
</dbReference>
<evidence type="ECO:0000313" key="7">
    <source>
        <dbReference type="Proteomes" id="UP001523230"/>
    </source>
</evidence>
<dbReference type="Pfam" id="PF00145">
    <property type="entry name" value="DNA_methylase"/>
    <property type="match status" value="1"/>
</dbReference>
<evidence type="ECO:0000256" key="3">
    <source>
        <dbReference type="ARBA" id="ARBA00022679"/>
    </source>
</evidence>
<dbReference type="GO" id="GO:0032259">
    <property type="term" value="P:methylation"/>
    <property type="evidence" value="ECO:0007669"/>
    <property type="project" value="UniProtKB-KW"/>
</dbReference>
<dbReference type="PANTHER" id="PTHR10629">
    <property type="entry name" value="CYTOSINE-SPECIFIC METHYLTRANSFERASE"/>
    <property type="match status" value="1"/>
</dbReference>
<keyword evidence="2 6" id="KW-0489">Methyltransferase</keyword>
<dbReference type="GO" id="GO:0003886">
    <property type="term" value="F:DNA (cytosine-5-)-methyltransferase activity"/>
    <property type="evidence" value="ECO:0007669"/>
    <property type="project" value="UniProtKB-EC"/>
</dbReference>
<gene>
    <name evidence="6" type="ORF">DIC75_00285</name>
</gene>
<dbReference type="SUPFAM" id="SSF53335">
    <property type="entry name" value="S-adenosyl-L-methionine-dependent methyltransferases"/>
    <property type="match status" value="1"/>
</dbReference>
<dbReference type="RefSeq" id="WP_250986017.1">
    <property type="nucleotide sequence ID" value="NZ_QFDM01000001.1"/>
</dbReference>
<organism evidence="6 7">
    <name type="scientific">Methanoculleus oceani</name>
    <dbReference type="NCBI Taxonomy" id="2184756"/>
    <lineage>
        <taxon>Archaea</taxon>
        <taxon>Methanobacteriati</taxon>
        <taxon>Methanobacteriota</taxon>
        <taxon>Stenosarchaea group</taxon>
        <taxon>Methanomicrobia</taxon>
        <taxon>Methanomicrobiales</taxon>
        <taxon>Methanomicrobiaceae</taxon>
        <taxon>Methanoculleus</taxon>
    </lineage>
</organism>